<dbReference type="Proteomes" id="UP000011131">
    <property type="component" value="Chromosome"/>
</dbReference>
<dbReference type="InterPro" id="IPR011990">
    <property type="entry name" value="TPR-like_helical_dom_sf"/>
</dbReference>
<protein>
    <submittedName>
        <fullName evidence="6">Beta-lactamase</fullName>
    </submittedName>
</protein>
<dbReference type="PROSITE" id="PS50005">
    <property type="entry name" value="TPR"/>
    <property type="match status" value="1"/>
</dbReference>
<dbReference type="Pfam" id="PF00144">
    <property type="entry name" value="Beta-lactamase"/>
    <property type="match status" value="1"/>
</dbReference>
<dbReference type="eggNOG" id="COG1680">
    <property type="taxonomic scope" value="Bacteria"/>
</dbReference>
<evidence type="ECO:0000313" key="7">
    <source>
        <dbReference type="Proteomes" id="UP000011131"/>
    </source>
</evidence>
<dbReference type="SUPFAM" id="SSF56601">
    <property type="entry name" value="beta-lactamase/transpeptidase-like"/>
    <property type="match status" value="1"/>
</dbReference>
<dbReference type="PATRIC" id="fig|1278073.3.peg.4772"/>
<dbReference type="eggNOG" id="COG0457">
    <property type="taxonomic scope" value="Bacteria"/>
</dbReference>
<dbReference type="HOGENOM" id="CLU_020027_0_2_7"/>
<evidence type="ECO:0000256" key="3">
    <source>
        <dbReference type="PROSITE-ProRule" id="PRU00339"/>
    </source>
</evidence>
<dbReference type="PANTHER" id="PTHR46825">
    <property type="entry name" value="D-ALANYL-D-ALANINE-CARBOXYPEPTIDASE/ENDOPEPTIDASE AMPH"/>
    <property type="match status" value="1"/>
</dbReference>
<sequence>MGQRWMYVRVVLAMALVLGVSPALAAGKKESIDKLASKYLEYRQFNGTVLVADDRGVILKKAYGMANFEWRIPAAPDTKFRLGSITKQFTSMAIMQLVAEGKLRLDDPLSKLLPEYRQDTGARITLTHLLNHTSGIPSFTNRPDFDSKIARNPIPSAELIKQYASGDLEFEPGTKYAYNNSGYYLLGAIIERVTGKSYAQALQERIFDPLGMKSTGYDVSAEVIAKRASGYESTPDGIRNAPYIDMGIPAGAGALYSTVEDLYLWDRALATDTLLPAEHKQRMFTPGLEGYAFGWQHHDLKLDDGKTGIKLVGHGGGIEGFVTLLLRSPDTKEVVILLSNNSRSNIDGLATGIWSILQGVKPTPARRSITEPMVAALAKGTIGDAITTYRTLKATKPEEYKLTPGELNRFGYQLMAKKQLAEAIEIFKLNVEMFPKDGNVHDSLGEAYLARGDKALAIDSYRRSLEFDPKNANAVRVLKELEQPAPKTP</sequence>
<evidence type="ECO:0000256" key="1">
    <source>
        <dbReference type="ARBA" id="ARBA00004370"/>
    </source>
</evidence>
<evidence type="ECO:0000313" key="6">
    <source>
        <dbReference type="EMBL" id="AGC45992.1"/>
    </source>
</evidence>
<feature type="signal peptide" evidence="4">
    <location>
        <begin position="1"/>
        <end position="25"/>
    </location>
</feature>
<accession>L7UEG3</accession>
<dbReference type="KEGG" id="msd:MYSTI_04700"/>
<proteinExistence type="predicted"/>
<keyword evidence="4" id="KW-0732">Signal</keyword>
<dbReference type="InterPro" id="IPR001466">
    <property type="entry name" value="Beta-lactam-related"/>
</dbReference>
<dbReference type="SMART" id="SM00028">
    <property type="entry name" value="TPR"/>
    <property type="match status" value="2"/>
</dbReference>
<keyword evidence="3" id="KW-0802">TPR repeat</keyword>
<gene>
    <name evidence="6" type="ordered locus">MYSTI_04700</name>
</gene>
<feature type="chain" id="PRO_5003984256" evidence="4">
    <location>
        <begin position="26"/>
        <end position="489"/>
    </location>
</feature>
<organism evidence="6 7">
    <name type="scientific">Myxococcus stipitatus (strain DSM 14675 / JCM 12634 / Mx s8)</name>
    <dbReference type="NCBI Taxonomy" id="1278073"/>
    <lineage>
        <taxon>Bacteria</taxon>
        <taxon>Pseudomonadati</taxon>
        <taxon>Myxococcota</taxon>
        <taxon>Myxococcia</taxon>
        <taxon>Myxococcales</taxon>
        <taxon>Cystobacterineae</taxon>
        <taxon>Myxococcaceae</taxon>
        <taxon>Myxococcus</taxon>
    </lineage>
</organism>
<reference evidence="6 7" key="1">
    <citation type="journal article" date="2013" name="Genome Announc.">
        <title>Complete genome sequence of Myxococcus stipitatus strain DSM 14675, a fruiting myxobacterium.</title>
        <authorList>
            <person name="Huntley S."/>
            <person name="Kneip S."/>
            <person name="Treuner-Lange A."/>
            <person name="Sogaard-Andersen L."/>
        </authorList>
    </citation>
    <scope>NUCLEOTIDE SEQUENCE [LARGE SCALE GENOMIC DNA]</scope>
    <source>
        <strain evidence="7">DSM 14675 / JCM 12634 / Mx s8</strain>
    </source>
</reference>
<keyword evidence="7" id="KW-1185">Reference proteome</keyword>
<evidence type="ECO:0000256" key="2">
    <source>
        <dbReference type="ARBA" id="ARBA00023136"/>
    </source>
</evidence>
<dbReference type="InterPro" id="IPR012338">
    <property type="entry name" value="Beta-lactam/transpept-like"/>
</dbReference>
<name>L7UEG3_MYXSD</name>
<evidence type="ECO:0000259" key="5">
    <source>
        <dbReference type="Pfam" id="PF00144"/>
    </source>
</evidence>
<dbReference type="OrthoDB" id="5487213at2"/>
<dbReference type="STRING" id="1278073.MYSTI_04700"/>
<evidence type="ECO:0000256" key="4">
    <source>
        <dbReference type="SAM" id="SignalP"/>
    </source>
</evidence>
<dbReference type="RefSeq" id="WP_015350248.1">
    <property type="nucleotide sequence ID" value="NC_020126.1"/>
</dbReference>
<dbReference type="InterPro" id="IPR050491">
    <property type="entry name" value="AmpC-like"/>
</dbReference>
<feature type="repeat" description="TPR" evidence="3">
    <location>
        <begin position="438"/>
        <end position="471"/>
    </location>
</feature>
<dbReference type="AlphaFoldDB" id="L7UEG3"/>
<dbReference type="Gene3D" id="1.25.40.10">
    <property type="entry name" value="Tetratricopeptide repeat domain"/>
    <property type="match status" value="1"/>
</dbReference>
<dbReference type="InterPro" id="IPR019734">
    <property type="entry name" value="TPR_rpt"/>
</dbReference>
<dbReference type="GO" id="GO:0016020">
    <property type="term" value="C:membrane"/>
    <property type="evidence" value="ECO:0007669"/>
    <property type="project" value="UniProtKB-SubCell"/>
</dbReference>
<feature type="domain" description="Beta-lactamase-related" evidence="5">
    <location>
        <begin position="33"/>
        <end position="344"/>
    </location>
</feature>
<dbReference type="Gene3D" id="3.40.710.10">
    <property type="entry name" value="DD-peptidase/beta-lactamase superfamily"/>
    <property type="match status" value="1"/>
</dbReference>
<comment type="subcellular location">
    <subcellularLocation>
        <location evidence="1">Membrane</location>
    </subcellularLocation>
</comment>
<dbReference type="SUPFAM" id="SSF48452">
    <property type="entry name" value="TPR-like"/>
    <property type="match status" value="1"/>
</dbReference>
<keyword evidence="2" id="KW-0472">Membrane</keyword>
<dbReference type="EMBL" id="CP004025">
    <property type="protein sequence ID" value="AGC45992.1"/>
    <property type="molecule type" value="Genomic_DNA"/>
</dbReference>
<dbReference type="PANTHER" id="PTHR46825:SF11">
    <property type="entry name" value="PENICILLIN-BINDING PROTEIN 4"/>
    <property type="match status" value="1"/>
</dbReference>